<feature type="compositionally biased region" description="Basic and acidic residues" evidence="1">
    <location>
        <begin position="352"/>
        <end position="365"/>
    </location>
</feature>
<dbReference type="AlphaFoldDB" id="A0A223KUL9"/>
<dbReference type="EMBL" id="CP018866">
    <property type="protein sequence ID" value="AST93013.1"/>
    <property type="molecule type" value="Genomic_DNA"/>
</dbReference>
<feature type="region of interest" description="Disordered" evidence="1">
    <location>
        <begin position="352"/>
        <end position="383"/>
    </location>
</feature>
<evidence type="ECO:0000256" key="1">
    <source>
        <dbReference type="SAM" id="MobiDB-lite"/>
    </source>
</evidence>
<dbReference type="GO" id="GO:0005198">
    <property type="term" value="F:structural molecule activity"/>
    <property type="evidence" value="ECO:0007669"/>
    <property type="project" value="InterPro"/>
</dbReference>
<sequence length="383" mass="43359">MRPSENQQLAMPTVQVFLEIEDQILTNIAKHIKKHRSLLNSQDIEGWRLLHLSELGTLTQQNIITIAKRSGLAVDEVSRLLEDVGYKSIAYVDQTLEEAVKNGAVVIPPGDPSGVFQNILLTYQNQATETFNLINSTMLQQSQQSYIDILNQTVGKVLTGTKTPQQALREALLKWTEKGIPALVDRAGKEWSTEAYISLVTRSMSNKVSNEMQFSRMDEYGVDLIEVSSHLGARPRCAPFQGKIYSRSGTSKKYPPLSETSYGEIAGLRGVNCGHVFYAYVEGVSIKRNEPFGVEENDEAYKQSQKQRYLERQIRHAKRELNMMSILGDEEGIEIAKQKVRERHDSMREFIQETGRNRRPDREQLGIKNPNVGGGKFRSKKDK</sequence>
<dbReference type="STRING" id="1314751.GCA_001591425_00799"/>
<accession>A0A223KUL9</accession>
<dbReference type="RefSeq" id="WP_066412432.1">
    <property type="nucleotide sequence ID" value="NZ_CP018866.1"/>
</dbReference>
<dbReference type="KEGG" id="bcoh:BC6307_17985"/>
<evidence type="ECO:0000313" key="2">
    <source>
        <dbReference type="EMBL" id="AST93013.1"/>
    </source>
</evidence>
<dbReference type="InterPro" id="IPR009319">
    <property type="entry name" value="Phage_A118_VSP1"/>
</dbReference>
<name>A0A223KUL9_9BACI</name>
<reference evidence="2 3" key="1">
    <citation type="submission" date="2016-12" db="EMBL/GenBank/DDBJ databases">
        <title>The whole genome sequencing and assembly of Bacillus cohnii DSM 6307T strain.</title>
        <authorList>
            <person name="Lee Y.-J."/>
            <person name="Yi H."/>
            <person name="Bahn Y.-S."/>
            <person name="Kim J.F."/>
            <person name="Lee D.-W."/>
        </authorList>
    </citation>
    <scope>NUCLEOTIDE SEQUENCE [LARGE SCALE GENOMIC DNA]</scope>
    <source>
        <strain evidence="2 3">DSM 6307</strain>
    </source>
</reference>
<dbReference type="Pfam" id="PF06152">
    <property type="entry name" value="Phage_min_cap2"/>
    <property type="match status" value="1"/>
</dbReference>
<proteinExistence type="predicted"/>
<evidence type="ECO:0000313" key="3">
    <source>
        <dbReference type="Proteomes" id="UP000215224"/>
    </source>
</evidence>
<protein>
    <submittedName>
        <fullName evidence="2">Minor capsid protein</fullName>
    </submittedName>
</protein>
<organism evidence="2 3">
    <name type="scientific">Sutcliffiella cohnii</name>
    <dbReference type="NCBI Taxonomy" id="33932"/>
    <lineage>
        <taxon>Bacteria</taxon>
        <taxon>Bacillati</taxon>
        <taxon>Bacillota</taxon>
        <taxon>Bacilli</taxon>
        <taxon>Bacillales</taxon>
        <taxon>Bacillaceae</taxon>
        <taxon>Sutcliffiella</taxon>
    </lineage>
</organism>
<gene>
    <name evidence="2" type="ORF">BC6307_17985</name>
</gene>
<dbReference type="Proteomes" id="UP000215224">
    <property type="component" value="Chromosome"/>
</dbReference>
<keyword evidence="3" id="KW-1185">Reference proteome</keyword>